<comment type="cofactor">
    <cofactor evidence="1">
        <name>L-ascorbate</name>
        <dbReference type="ChEBI" id="CHEBI:38290"/>
    </cofactor>
</comment>
<reference evidence="7" key="1">
    <citation type="submission" date="2023-01" db="EMBL/GenBank/DDBJ databases">
        <title>Metagenome sequencing of chrysophaentin producing Chrysophaeum taylorii.</title>
        <authorList>
            <person name="Davison J."/>
            <person name="Bewley C."/>
        </authorList>
    </citation>
    <scope>NUCLEOTIDE SEQUENCE</scope>
    <source>
        <strain evidence="7">NIES-1699</strain>
    </source>
</reference>
<evidence type="ECO:0000256" key="3">
    <source>
        <dbReference type="ARBA" id="ARBA00022964"/>
    </source>
</evidence>
<dbReference type="SUPFAM" id="SSF51197">
    <property type="entry name" value="Clavaminate synthase-like"/>
    <property type="match status" value="1"/>
</dbReference>
<dbReference type="InterPro" id="IPR006620">
    <property type="entry name" value="Pro_4_hyd_alph"/>
</dbReference>
<dbReference type="GO" id="GO:0051213">
    <property type="term" value="F:dioxygenase activity"/>
    <property type="evidence" value="ECO:0007669"/>
    <property type="project" value="UniProtKB-KW"/>
</dbReference>
<dbReference type="GO" id="GO:0016705">
    <property type="term" value="F:oxidoreductase activity, acting on paired donors, with incorporation or reduction of molecular oxygen"/>
    <property type="evidence" value="ECO:0007669"/>
    <property type="project" value="InterPro"/>
</dbReference>
<dbReference type="InterPro" id="IPR019410">
    <property type="entry name" value="Methyltransf_16"/>
</dbReference>
<keyword evidence="8" id="KW-1185">Reference proteome</keyword>
<dbReference type="AlphaFoldDB" id="A0AAD7UBI4"/>
<dbReference type="EMBL" id="JAQMWT010000466">
    <property type="protein sequence ID" value="KAJ8600922.1"/>
    <property type="molecule type" value="Genomic_DNA"/>
</dbReference>
<keyword evidence="5" id="KW-0408">Iron</keyword>
<proteinExistence type="predicted"/>
<dbReference type="SMART" id="SM00702">
    <property type="entry name" value="P4Hc"/>
    <property type="match status" value="1"/>
</dbReference>
<evidence type="ECO:0000256" key="4">
    <source>
        <dbReference type="ARBA" id="ARBA00023002"/>
    </source>
</evidence>
<sequence length="753" mass="83154">MVTTTTISGVDLELRSDWSVGIGGSTWTCGERLCEYVARHPDEFRCRRILELGSGTGLVGLFIAKVVPEASVMVTDLPDHVGLLEENVKRNGGAVTARALDWERDDEIPGAFDIVVATECAYHPRLHAPLVGALARACGPGVRCFVGITKSDTTLDFFDRVISAGLEYRLLEGDSYFGLLEIRRQVDFYREPRTEVVRLWTQCWENRGEAVVCTQCGEDLLRPEDWVEAAAATIEASTGSRDDVVACACGALFCSEACRKGADMHRLLCVGHRDADDPLVRFKTRLADDDVVEDADTLILAAAWLATGAPWPRHHENGGVVVVSAWVSELWKLLGELPGTAHRTATDFGELLSFVRSRAVHLERPHPLCRVCRDAYLHGEILPESLREGLVRKYKPDPDMTDDHALSWILAAPDEFFEPVRLVALCFLDVRRAATPTCAVAWAPAEGRFVVARLDDRCVGGGGGGGNETVGRIEEEEEEEKDVELLLARARLEDRWDDIEELLAGQESPAALYELSRVAGWRGDWNLALERLRDAVERAPEDPTIAAAWKSATSFFPYVLREDDVKIPFVPSLERYLDGRIAVAKNALDAEACGRMVALVEARARAVGWSTSRHYSVPTTDVPVGDVPELLDWFNTQLATRLFPLLEATFQVPAASLRVIDAFFVKYSPDAQRDLPLHEDQAQYSLTIAMNPAVDYEGGGTYFPHLGRPEPLNVDVGGVIAFDGALLHGGYPTRRGTRYILAVFTHSCIEEEC</sequence>
<dbReference type="SUPFAM" id="SSF53335">
    <property type="entry name" value="S-adenosyl-L-methionine-dependent methyltransferases"/>
    <property type="match status" value="1"/>
</dbReference>
<gene>
    <name evidence="7" type="ORF">CTAYLR_005077</name>
</gene>
<evidence type="ECO:0000256" key="1">
    <source>
        <dbReference type="ARBA" id="ARBA00001961"/>
    </source>
</evidence>
<evidence type="ECO:0000256" key="5">
    <source>
        <dbReference type="ARBA" id="ARBA00023004"/>
    </source>
</evidence>
<dbReference type="GO" id="GO:0005829">
    <property type="term" value="C:cytosol"/>
    <property type="evidence" value="ECO:0007669"/>
    <property type="project" value="TreeGrafter"/>
</dbReference>
<dbReference type="GO" id="GO:0005506">
    <property type="term" value="F:iron ion binding"/>
    <property type="evidence" value="ECO:0007669"/>
    <property type="project" value="InterPro"/>
</dbReference>
<dbReference type="PROSITE" id="PS51471">
    <property type="entry name" value="FE2OG_OXY"/>
    <property type="match status" value="1"/>
</dbReference>
<protein>
    <recommendedName>
        <fullName evidence="6">Fe2OG dioxygenase domain-containing protein</fullName>
    </recommendedName>
</protein>
<evidence type="ECO:0000259" key="6">
    <source>
        <dbReference type="PROSITE" id="PS51471"/>
    </source>
</evidence>
<dbReference type="GO" id="GO:0031418">
    <property type="term" value="F:L-ascorbic acid binding"/>
    <property type="evidence" value="ECO:0007669"/>
    <property type="project" value="InterPro"/>
</dbReference>
<keyword evidence="2" id="KW-0479">Metal-binding</keyword>
<evidence type="ECO:0000256" key="2">
    <source>
        <dbReference type="ARBA" id="ARBA00022723"/>
    </source>
</evidence>
<dbReference type="InterPro" id="IPR029063">
    <property type="entry name" value="SAM-dependent_MTases_sf"/>
</dbReference>
<dbReference type="Gene3D" id="2.60.120.620">
    <property type="entry name" value="q2cbj1_9rhob like domain"/>
    <property type="match status" value="1"/>
</dbReference>
<name>A0AAD7UBI4_9STRA</name>
<dbReference type="InterPro" id="IPR005123">
    <property type="entry name" value="Oxoglu/Fe-dep_dioxygenase_dom"/>
</dbReference>
<dbReference type="CDD" id="cd02440">
    <property type="entry name" value="AdoMet_MTases"/>
    <property type="match status" value="1"/>
</dbReference>
<dbReference type="Proteomes" id="UP001230188">
    <property type="component" value="Unassembled WGS sequence"/>
</dbReference>
<keyword evidence="3" id="KW-0223">Dioxygenase</keyword>
<organism evidence="7 8">
    <name type="scientific">Chrysophaeum taylorii</name>
    <dbReference type="NCBI Taxonomy" id="2483200"/>
    <lineage>
        <taxon>Eukaryota</taxon>
        <taxon>Sar</taxon>
        <taxon>Stramenopiles</taxon>
        <taxon>Ochrophyta</taxon>
        <taxon>Pelagophyceae</taxon>
        <taxon>Pelagomonadales</taxon>
        <taxon>Pelagomonadaceae</taxon>
        <taxon>Chrysophaeum</taxon>
    </lineage>
</organism>
<comment type="caution">
    <text evidence="7">The sequence shown here is derived from an EMBL/GenBank/DDBJ whole genome shotgun (WGS) entry which is preliminary data.</text>
</comment>
<dbReference type="Gene3D" id="3.40.50.150">
    <property type="entry name" value="Vaccinia Virus protein VP39"/>
    <property type="match status" value="1"/>
</dbReference>
<dbReference type="Pfam" id="PF10294">
    <property type="entry name" value="Methyltransf_16"/>
    <property type="match status" value="1"/>
</dbReference>
<dbReference type="PANTHER" id="PTHR14614:SF132">
    <property type="entry name" value="PROTEIN-LYSINE METHYLTRANSFERASE C42C1.13"/>
    <property type="match status" value="1"/>
</dbReference>
<feature type="domain" description="Fe2OG dioxygenase" evidence="6">
    <location>
        <begin position="653"/>
        <end position="747"/>
    </location>
</feature>
<evidence type="ECO:0000313" key="8">
    <source>
        <dbReference type="Proteomes" id="UP001230188"/>
    </source>
</evidence>
<accession>A0AAD7UBI4</accession>
<dbReference type="PANTHER" id="PTHR14614">
    <property type="entry name" value="HEPATOCELLULAR CARCINOMA-ASSOCIATED ANTIGEN"/>
    <property type="match status" value="1"/>
</dbReference>
<evidence type="ECO:0000313" key="7">
    <source>
        <dbReference type="EMBL" id="KAJ8600922.1"/>
    </source>
</evidence>
<keyword evidence="4" id="KW-0560">Oxidoreductase</keyword>